<dbReference type="EMBL" id="MF403007">
    <property type="protein sequence ID" value="AUZ94812.1"/>
    <property type="molecule type" value="Genomic_DNA"/>
</dbReference>
<evidence type="ECO:0000256" key="1">
    <source>
        <dbReference type="ARBA" id="ARBA00004328"/>
    </source>
</evidence>
<dbReference type="Proteomes" id="UP000226396">
    <property type="component" value="Segment"/>
</dbReference>
<reference evidence="4 5" key="1">
    <citation type="submission" date="2017-06" db="EMBL/GenBank/DDBJ databases">
        <authorList>
            <person name="Kim H.J."/>
            <person name="Triplett B.A."/>
        </authorList>
    </citation>
    <scope>NUCLEOTIDE SEQUENCE [LARGE SCALE GENOMIC DNA]</scope>
</reference>
<feature type="domain" description="Peptidase S74" evidence="3">
    <location>
        <begin position="503"/>
        <end position="589"/>
    </location>
</feature>
<keyword evidence="2" id="KW-1227">Viral tail protein</keyword>
<dbReference type="GO" id="GO:0098015">
    <property type="term" value="C:virus tail"/>
    <property type="evidence" value="ECO:0007669"/>
    <property type="project" value="UniProtKB-KW"/>
</dbReference>
<name>A0A2L0UZ33_9CAUD</name>
<dbReference type="PROSITE" id="PS51688">
    <property type="entry name" value="ICA"/>
    <property type="match status" value="1"/>
</dbReference>
<evidence type="ECO:0000259" key="3">
    <source>
        <dbReference type="PROSITE" id="PS51688"/>
    </source>
</evidence>
<sequence length="596" mass="63516">MRKMANTDPIPQIVPGTTSVQDAIESANEGLARVVSNSQEINTLTSSLGSKSSLATVDKDTIVGAINEIANRLNDGFLVTDITGELADLETENRTNLVAALNELATSIGLLEDLDTTTHSSIVAAINEIIQNSGSVGSLSSLNSNDKSSIVAAINEVITSVGNTSTIENYNDLASAVSDLLSNFGTIGGLETNEKNSIVGAINEIKQETDGSLRSDGSVQSEANQNMGSHKITSLANGTEDTDAVAVGQVRELSGAGDLQSLTTTSKESLVAAVNEIVDLVGDLSSLTTTQKDNIVEAINEIASNVDYQNMQEKLEGIQTVLMGTEIASDHIQAILMRASVSNDYDSKIQRFAGVNGNLQVLNKGDGYIYFSTEAADGTVSSRVRVRPDDAVPLEVYKSGTWVQVSTGGNALLLVGGTMTGPIEFDIPDDDEKLVLAIDEFGLFSDNVGSYAGSTSRLAIVAPVNGDVHIGPRTGQMKGLKINSEKVEVSGEIFSNTDLTLMSDARTKSDVHTIEDALDSVAMMRGVHYVKDEMYSSGVIAQEIQKIAPELVKRNSEGFYGVNYTQLSAYFIEAIKELKRNVDDLREKNENLLLRI</sequence>
<evidence type="ECO:0000256" key="2">
    <source>
        <dbReference type="ARBA" id="ARBA00022732"/>
    </source>
</evidence>
<proteinExistence type="predicted"/>
<dbReference type="GeneID" id="77939004"/>
<dbReference type="InterPro" id="IPR030392">
    <property type="entry name" value="S74_ICA"/>
</dbReference>
<dbReference type="Pfam" id="PF13884">
    <property type="entry name" value="Peptidase_S74"/>
    <property type="match status" value="1"/>
</dbReference>
<dbReference type="KEGG" id="vg:77939004"/>
<evidence type="ECO:0000313" key="4">
    <source>
        <dbReference type="EMBL" id="AUZ94812.1"/>
    </source>
</evidence>
<evidence type="ECO:0000313" key="5">
    <source>
        <dbReference type="Proteomes" id="UP000226396"/>
    </source>
</evidence>
<accession>A0A2L0UZ33</accession>
<keyword evidence="2" id="KW-0946">Virion</keyword>
<organism evidence="4 5">
    <name type="scientific">Agrobacterium phage Atu_ph04</name>
    <dbReference type="NCBI Taxonomy" id="2024263"/>
    <lineage>
        <taxon>Viruses</taxon>
        <taxon>Duplodnaviria</taxon>
        <taxon>Heunggongvirae</taxon>
        <taxon>Uroviricota</taxon>
        <taxon>Caudoviricetes</taxon>
        <taxon>Pootjesviridae</taxon>
        <taxon>Rollinsvirus</taxon>
        <taxon>Rollinsvirus ph04</taxon>
    </lineage>
</organism>
<keyword evidence="5" id="KW-1185">Reference proteome</keyword>
<comment type="subcellular location">
    <subcellularLocation>
        <location evidence="1">Virion</location>
    </subcellularLocation>
</comment>
<dbReference type="RefSeq" id="YP_010662987.1">
    <property type="nucleotide sequence ID" value="NC_070890.1"/>
</dbReference>
<protein>
    <submittedName>
        <fullName evidence="4">Tail fibers protein</fullName>
    </submittedName>
</protein>